<comment type="caution">
    <text evidence="3">The sequence shown here is derived from an EMBL/GenBank/DDBJ whole genome shotgun (WGS) entry which is preliminary data.</text>
</comment>
<evidence type="ECO:0000313" key="3">
    <source>
        <dbReference type="EMBL" id="RFB05029.1"/>
    </source>
</evidence>
<keyword evidence="4" id="KW-1185">Reference proteome</keyword>
<evidence type="ECO:0000259" key="2">
    <source>
        <dbReference type="Pfam" id="PF13439"/>
    </source>
</evidence>
<dbReference type="Proteomes" id="UP000264589">
    <property type="component" value="Unassembled WGS sequence"/>
</dbReference>
<dbReference type="InterPro" id="IPR028098">
    <property type="entry name" value="Glyco_trans_4-like_N"/>
</dbReference>
<dbReference type="AlphaFoldDB" id="A0A371RHV1"/>
<dbReference type="FunCoup" id="A0A371RHV1">
    <property type="interactions" value="241"/>
</dbReference>
<dbReference type="CDD" id="cd03819">
    <property type="entry name" value="GT4_WavL-like"/>
    <property type="match status" value="1"/>
</dbReference>
<dbReference type="OrthoDB" id="5147801at2"/>
<dbReference type="GO" id="GO:0016758">
    <property type="term" value="F:hexosyltransferase activity"/>
    <property type="evidence" value="ECO:0007669"/>
    <property type="project" value="TreeGrafter"/>
</dbReference>
<feature type="domain" description="Glycosyltransferase subfamily 4-like N-terminal" evidence="2">
    <location>
        <begin position="23"/>
        <end position="183"/>
    </location>
</feature>
<dbReference type="Gene3D" id="3.40.50.2000">
    <property type="entry name" value="Glycogen Phosphorylase B"/>
    <property type="match status" value="2"/>
</dbReference>
<keyword evidence="3" id="KW-0808">Transferase</keyword>
<dbReference type="InterPro" id="IPR050194">
    <property type="entry name" value="Glycosyltransferase_grp1"/>
</dbReference>
<dbReference type="InterPro" id="IPR001296">
    <property type="entry name" value="Glyco_trans_1"/>
</dbReference>
<sequence>MVNSTPDLSGVTILQIIPQLETGGAERTTLEVGKAIVAAGGRSLVVSEGGPMTQELTRDGSTHIEMPVSSKNPMLIAANGQALAKLITDEGVSIIHARSRAPAWSAFQAARKTGIKYVTTYHGIYWAKSSLKRLYNSVMARGDAVIANSDYTAAAVRDAYGEKKWFPDEDHFITIPRGADLSRFDPDALTADRKAAALAAFGGAEALRILLPGRLTEWKGQEVLLNAAFTLQKREGAVPFRVVLTGSAQGRDEYEAHLRALTEELGLTHAVHIHGHWDDMPAAYDWADVTVSASTRPEAFGRVAVESQAMGTPVIASAHGGALETIADGETGWLTPPGDADALAQALHNFMHLRKDAKSSISAAARARAVSLFSTEAMTAATLCVYKRLIQGQGSE</sequence>
<dbReference type="RefSeq" id="WP_116391660.1">
    <property type="nucleotide sequence ID" value="NZ_QUQO01000001.1"/>
</dbReference>
<dbReference type="PANTHER" id="PTHR45947:SF3">
    <property type="entry name" value="SULFOQUINOVOSYL TRANSFERASE SQD2"/>
    <property type="match status" value="1"/>
</dbReference>
<feature type="domain" description="Glycosyl transferase family 1" evidence="1">
    <location>
        <begin position="209"/>
        <end position="364"/>
    </location>
</feature>
<accession>A0A371RHV1</accession>
<organism evidence="3 4">
    <name type="scientific">Parvularcula marina</name>
    <dbReference type="NCBI Taxonomy" id="2292771"/>
    <lineage>
        <taxon>Bacteria</taxon>
        <taxon>Pseudomonadati</taxon>
        <taxon>Pseudomonadota</taxon>
        <taxon>Alphaproteobacteria</taxon>
        <taxon>Parvularculales</taxon>
        <taxon>Parvularculaceae</taxon>
        <taxon>Parvularcula</taxon>
    </lineage>
</organism>
<evidence type="ECO:0000313" key="4">
    <source>
        <dbReference type="Proteomes" id="UP000264589"/>
    </source>
</evidence>
<dbReference type="PANTHER" id="PTHR45947">
    <property type="entry name" value="SULFOQUINOVOSYL TRANSFERASE SQD2"/>
    <property type="match status" value="1"/>
</dbReference>
<dbReference type="Pfam" id="PF13439">
    <property type="entry name" value="Glyco_transf_4"/>
    <property type="match status" value="1"/>
</dbReference>
<evidence type="ECO:0000259" key="1">
    <source>
        <dbReference type="Pfam" id="PF00534"/>
    </source>
</evidence>
<name>A0A371RHV1_9PROT</name>
<dbReference type="EMBL" id="QUQO01000001">
    <property type="protein sequence ID" value="RFB05029.1"/>
    <property type="molecule type" value="Genomic_DNA"/>
</dbReference>
<protein>
    <submittedName>
        <fullName evidence="3">Glycosyltransferase</fullName>
    </submittedName>
</protein>
<dbReference type="Pfam" id="PF00534">
    <property type="entry name" value="Glycos_transf_1"/>
    <property type="match status" value="1"/>
</dbReference>
<proteinExistence type="predicted"/>
<gene>
    <name evidence="3" type="ORF">DX908_06830</name>
</gene>
<reference evidence="3 4" key="1">
    <citation type="submission" date="2018-08" db="EMBL/GenBank/DDBJ databases">
        <title>Parvularcula sp. SM1705, isolated from surface water of the South Sea China.</title>
        <authorList>
            <person name="Sun L."/>
        </authorList>
    </citation>
    <scope>NUCLEOTIDE SEQUENCE [LARGE SCALE GENOMIC DNA]</scope>
    <source>
        <strain evidence="3 4">SM1705</strain>
    </source>
</reference>
<dbReference type="SUPFAM" id="SSF53756">
    <property type="entry name" value="UDP-Glycosyltransferase/glycogen phosphorylase"/>
    <property type="match status" value="1"/>
</dbReference>
<dbReference type="InParanoid" id="A0A371RHV1"/>